<dbReference type="EMBL" id="LFWA01000005">
    <property type="protein sequence ID" value="KTW31352.1"/>
    <property type="molecule type" value="Genomic_DNA"/>
</dbReference>
<evidence type="ECO:0000256" key="4">
    <source>
        <dbReference type="ARBA" id="ARBA00023004"/>
    </source>
</evidence>
<evidence type="ECO:0000256" key="1">
    <source>
        <dbReference type="ARBA" id="ARBA00004173"/>
    </source>
</evidence>
<dbReference type="OrthoDB" id="421327at2759"/>
<organism evidence="8 9">
    <name type="scientific">Pneumocystis jirovecii (strain RU7)</name>
    <name type="common">Human pneumocystis pneumonia agent</name>
    <dbReference type="NCBI Taxonomy" id="1408657"/>
    <lineage>
        <taxon>Eukaryota</taxon>
        <taxon>Fungi</taxon>
        <taxon>Dikarya</taxon>
        <taxon>Ascomycota</taxon>
        <taxon>Taphrinomycotina</taxon>
        <taxon>Pneumocystomycetes</taxon>
        <taxon>Pneumocystaceae</taxon>
        <taxon>Pneumocystis</taxon>
    </lineage>
</organism>
<dbReference type="GO" id="GO:0006412">
    <property type="term" value="P:translation"/>
    <property type="evidence" value="ECO:0007669"/>
    <property type="project" value="InterPro"/>
</dbReference>
<proteinExistence type="predicted"/>
<dbReference type="InterPro" id="IPR029063">
    <property type="entry name" value="SAM-dependent_MTases_sf"/>
</dbReference>
<evidence type="ECO:0000313" key="8">
    <source>
        <dbReference type="EMBL" id="KTW31352.1"/>
    </source>
</evidence>
<protein>
    <recommendedName>
        <fullName evidence="10">Ribosomal small subunit Rsm22</fullName>
    </recommendedName>
</protein>
<evidence type="ECO:0000256" key="6">
    <source>
        <dbReference type="ARBA" id="ARBA00023128"/>
    </source>
</evidence>
<dbReference type="GO" id="GO:0005763">
    <property type="term" value="C:mitochondrial small ribosomal subunit"/>
    <property type="evidence" value="ECO:0007669"/>
    <property type="project" value="TreeGrafter"/>
</dbReference>
<gene>
    <name evidence="8" type="ORF">T551_01424</name>
</gene>
<name>A0A0W4ZSJ4_PNEJ7</name>
<keyword evidence="5" id="KW-0411">Iron-sulfur</keyword>
<dbReference type="GeneID" id="28939942"/>
<dbReference type="VEuPathDB" id="FungiDB:T551_01424"/>
<dbReference type="Proteomes" id="UP000053447">
    <property type="component" value="Unassembled WGS sequence"/>
</dbReference>
<comment type="subcellular location">
    <subcellularLocation>
        <location evidence="1">Mitochondrion</location>
    </subcellularLocation>
</comment>
<dbReference type="PANTHER" id="PTHR13184">
    <property type="entry name" value="37S RIBOSOMAL PROTEIN S22"/>
    <property type="match status" value="1"/>
</dbReference>
<accession>A0A0W4ZSJ4</accession>
<dbReference type="InterPro" id="IPR052571">
    <property type="entry name" value="Mt_RNA_Methyltransferase"/>
</dbReference>
<dbReference type="Pfam" id="PF09243">
    <property type="entry name" value="Rsm22"/>
    <property type="match status" value="1"/>
</dbReference>
<reference evidence="9" key="1">
    <citation type="journal article" date="2016" name="Nat. Commun.">
        <title>Genome analysis of three Pneumocystis species reveals adaptation mechanisms to life exclusively in mammalian hosts.</title>
        <authorList>
            <person name="Ma L."/>
            <person name="Chen Z."/>
            <person name="Huang D.W."/>
            <person name="Kutty G."/>
            <person name="Ishihara M."/>
            <person name="Wang H."/>
            <person name="Abouelleil A."/>
            <person name="Bishop L."/>
            <person name="Davey E."/>
            <person name="Deng R."/>
            <person name="Deng X."/>
            <person name="Fan L."/>
            <person name="Fantoni G."/>
            <person name="Fitzgerald M."/>
            <person name="Gogineni E."/>
            <person name="Goldberg J.M."/>
            <person name="Handley G."/>
            <person name="Hu X."/>
            <person name="Huber C."/>
            <person name="Jiao X."/>
            <person name="Jones K."/>
            <person name="Levin J.Z."/>
            <person name="Liu Y."/>
            <person name="Macdonald P."/>
            <person name="Melnikov A."/>
            <person name="Raley C."/>
            <person name="Sassi M."/>
            <person name="Sherman B.T."/>
            <person name="Song X."/>
            <person name="Sykes S."/>
            <person name="Tran B."/>
            <person name="Walsh L."/>
            <person name="Xia Y."/>
            <person name="Yang J."/>
            <person name="Young S."/>
            <person name="Zeng Q."/>
            <person name="Zheng X."/>
            <person name="Stephens R."/>
            <person name="Nusbaum C."/>
            <person name="Birren B.W."/>
            <person name="Azadi P."/>
            <person name="Lempicki R.A."/>
            <person name="Cuomo C.A."/>
            <person name="Kovacs J.A."/>
        </authorList>
    </citation>
    <scope>NUCLEOTIDE SEQUENCE [LARGE SCALE GENOMIC DNA]</scope>
    <source>
        <strain evidence="9">RU7</strain>
    </source>
</reference>
<evidence type="ECO:0000256" key="5">
    <source>
        <dbReference type="ARBA" id="ARBA00023014"/>
    </source>
</evidence>
<sequence length="416" mass="47640">MNIKDILEKNYSSEKNIQNLNLDQEKSHPASIFGRKHIGNVEISPKILKSIENIIENSHKPSIHSSLMKMYASLRSSQTIKRKLSAIDTDAYLLGIMPQIYASLYNVINELRMRLGNKWVPETVLDCGVGPGIGALVFQELFEDSIEKVKDILVIESAYTVRQRAFYIHKGNKSKILSNIPSTIDSKFNFIIANHTILDINTSNHIFAAHIKKLWDKLSSEDGILLLLERGNPMGYKAIARARQMILSGFNFTLKKSSEYVETGHIISPCSHDKKCPLFTNGHLSNRKKWCHFSQKLIRPEYLQKIKNSPYNIEDANYSYCIIRKGVYRPVLDLKTSLNEDVLFYDSYNWPRLIFPPLKKHGHVIMDVCASNGSIQRLIVSKNQGKIAYRDARKIHWGDLWALGSLFFSEKNKNLE</sequence>
<keyword evidence="3" id="KW-0809">Transit peptide</keyword>
<dbReference type="RefSeq" id="XP_018230342.1">
    <property type="nucleotide sequence ID" value="XM_018373687.1"/>
</dbReference>
<evidence type="ECO:0000256" key="2">
    <source>
        <dbReference type="ARBA" id="ARBA00022723"/>
    </source>
</evidence>
<dbReference type="InterPro" id="IPR015324">
    <property type="entry name" value="Ribosomal_Rsm22-like"/>
</dbReference>
<dbReference type="GO" id="GO:0051536">
    <property type="term" value="F:iron-sulfur cluster binding"/>
    <property type="evidence" value="ECO:0007669"/>
    <property type="project" value="UniProtKB-KW"/>
</dbReference>
<dbReference type="AlphaFoldDB" id="A0A0W4ZSJ4"/>
<dbReference type="GO" id="GO:0003735">
    <property type="term" value="F:structural constituent of ribosome"/>
    <property type="evidence" value="ECO:0007669"/>
    <property type="project" value="TreeGrafter"/>
</dbReference>
<dbReference type="PANTHER" id="PTHR13184:SF5">
    <property type="entry name" value="METHYLTRANSFERASE-LIKE PROTEIN 17, MITOCHONDRIAL"/>
    <property type="match status" value="1"/>
</dbReference>
<dbReference type="GO" id="GO:0046872">
    <property type="term" value="F:metal ion binding"/>
    <property type="evidence" value="ECO:0007669"/>
    <property type="project" value="UniProtKB-KW"/>
</dbReference>
<comment type="function">
    <text evidence="7">Mitochondrial ribosome (mitoribosome) assembly factor. Binds at the interface of the head and body domains of the mitochondrial small ribosomal subunit (mt-SSU), occluding the mRNA channel and preventing compaction of the head domain towards the body. Probable inactive methyltransferase: retains the characteristic folding and ability to bind S-adenosyl-L-methionine, but it probably lost its methyltransferase activity.</text>
</comment>
<keyword evidence="6" id="KW-0496">Mitochondrion</keyword>
<keyword evidence="4" id="KW-0408">Iron</keyword>
<dbReference type="SUPFAM" id="SSF53335">
    <property type="entry name" value="S-adenosyl-L-methionine-dependent methyltransferases"/>
    <property type="match status" value="1"/>
</dbReference>
<evidence type="ECO:0000256" key="3">
    <source>
        <dbReference type="ARBA" id="ARBA00022946"/>
    </source>
</evidence>
<comment type="caution">
    <text evidence="8">The sequence shown here is derived from an EMBL/GenBank/DDBJ whole genome shotgun (WGS) entry which is preliminary data.</text>
</comment>
<dbReference type="eggNOG" id="KOG2539">
    <property type="taxonomic scope" value="Eukaryota"/>
</dbReference>
<keyword evidence="9" id="KW-1185">Reference proteome</keyword>
<dbReference type="GO" id="GO:0008168">
    <property type="term" value="F:methyltransferase activity"/>
    <property type="evidence" value="ECO:0007669"/>
    <property type="project" value="InterPro"/>
</dbReference>
<evidence type="ECO:0000256" key="7">
    <source>
        <dbReference type="ARBA" id="ARBA00045681"/>
    </source>
</evidence>
<evidence type="ECO:0008006" key="10">
    <source>
        <dbReference type="Google" id="ProtNLM"/>
    </source>
</evidence>
<dbReference type="STRING" id="1408657.A0A0W4ZSJ4"/>
<keyword evidence="2" id="KW-0479">Metal-binding</keyword>
<evidence type="ECO:0000313" key="9">
    <source>
        <dbReference type="Proteomes" id="UP000053447"/>
    </source>
</evidence>